<sequence length="496" mass="57451">MTGARQAVRTESQLKYSSNYKRSTLPYLLAEYGLESTESFPRLTQQERAKTRARTAPLKQKQKSSSFLHFDEERARRKQTERDEHCLKLIQDMHRLRDYYYQVYTRRLAEKVEKQRKEIKEKDLQSREKRIKKEEEERRSSHRLKKRLEYHVAETSVSSDSVPKTDLYYIVGLEDKLVREGKLKTMDDLNKFRFEIEDPHVFYSTFKVTKSTGVKKMPGYSLDQISRDNQNRATDTQPLTADNLAEMASTGQALRSLTRISEFRESKPDISSDSWAITQQYQKRTSMSGLPTSRQKTLLQSDFDRRFPKVEMPKLHCFTMDLATKQPDPTEVQQKAELKAKQKQRKRLMRKIAKMYQLAMSNIATSARILSQHEDMDILFNGPALSDVIARQHWAEADISQASEQVGEAQDLGQSQEVGLSQEVGQSEEVGLSQEVGQSEEVGLPDHQMICHEVDLPVEERNMALPLTMEEIQDNMKILESKSLSTFWTNYLGAGK</sequence>
<gene>
    <name evidence="3" type="ORF">CUNI_LOCUS1035</name>
</gene>
<proteinExistence type="predicted"/>
<feature type="region of interest" description="Disordered" evidence="2">
    <location>
        <begin position="43"/>
        <end position="76"/>
    </location>
</feature>
<evidence type="ECO:0000313" key="3">
    <source>
        <dbReference type="EMBL" id="CAG5115477.1"/>
    </source>
</evidence>
<dbReference type="EMBL" id="CAJHNH020000122">
    <property type="protein sequence ID" value="CAG5115477.1"/>
    <property type="molecule type" value="Genomic_DNA"/>
</dbReference>
<dbReference type="AlphaFoldDB" id="A0A8S3YEG3"/>
<evidence type="ECO:0000256" key="1">
    <source>
        <dbReference type="SAM" id="Coils"/>
    </source>
</evidence>
<dbReference type="Proteomes" id="UP000678393">
    <property type="component" value="Unassembled WGS sequence"/>
</dbReference>
<feature type="compositionally biased region" description="Basic and acidic residues" evidence="2">
    <location>
        <begin position="115"/>
        <end position="139"/>
    </location>
</feature>
<keyword evidence="1" id="KW-0175">Coiled coil</keyword>
<feature type="coiled-coil region" evidence="1">
    <location>
        <begin position="331"/>
        <end position="358"/>
    </location>
</feature>
<name>A0A8S3YEG3_9EUPU</name>
<dbReference type="OrthoDB" id="6131651at2759"/>
<feature type="region of interest" description="Disordered" evidence="2">
    <location>
        <begin position="115"/>
        <end position="140"/>
    </location>
</feature>
<comment type="caution">
    <text evidence="3">The sequence shown here is derived from an EMBL/GenBank/DDBJ whole genome shotgun (WGS) entry which is preliminary data.</text>
</comment>
<reference evidence="3" key="1">
    <citation type="submission" date="2021-04" db="EMBL/GenBank/DDBJ databases">
        <authorList>
            <consortium name="Molecular Ecology Group"/>
        </authorList>
    </citation>
    <scope>NUCLEOTIDE SEQUENCE</scope>
</reference>
<keyword evidence="4" id="KW-1185">Reference proteome</keyword>
<accession>A0A8S3YEG3</accession>
<evidence type="ECO:0000256" key="2">
    <source>
        <dbReference type="SAM" id="MobiDB-lite"/>
    </source>
</evidence>
<protein>
    <submittedName>
        <fullName evidence="3">Uncharacterized protein</fullName>
    </submittedName>
</protein>
<organism evidence="3 4">
    <name type="scientific">Candidula unifasciata</name>
    <dbReference type="NCBI Taxonomy" id="100452"/>
    <lineage>
        <taxon>Eukaryota</taxon>
        <taxon>Metazoa</taxon>
        <taxon>Spiralia</taxon>
        <taxon>Lophotrochozoa</taxon>
        <taxon>Mollusca</taxon>
        <taxon>Gastropoda</taxon>
        <taxon>Heterobranchia</taxon>
        <taxon>Euthyneura</taxon>
        <taxon>Panpulmonata</taxon>
        <taxon>Eupulmonata</taxon>
        <taxon>Stylommatophora</taxon>
        <taxon>Helicina</taxon>
        <taxon>Helicoidea</taxon>
        <taxon>Geomitridae</taxon>
        <taxon>Candidula</taxon>
    </lineage>
</organism>
<feature type="compositionally biased region" description="Polar residues" evidence="2">
    <location>
        <begin position="413"/>
        <end position="425"/>
    </location>
</feature>
<evidence type="ECO:0000313" key="4">
    <source>
        <dbReference type="Proteomes" id="UP000678393"/>
    </source>
</evidence>
<feature type="region of interest" description="Disordered" evidence="2">
    <location>
        <begin position="413"/>
        <end position="444"/>
    </location>
</feature>